<comment type="caution">
    <text evidence="11">The sequence shown here is derived from an EMBL/GenBank/DDBJ whole genome shotgun (WGS) entry which is preliminary data.</text>
</comment>
<name>A0A4S1CAA2_9BACT</name>
<feature type="domain" description="ABC transmembrane type-2" evidence="10">
    <location>
        <begin position="38"/>
        <end position="262"/>
    </location>
</feature>
<dbReference type="GO" id="GO:0140359">
    <property type="term" value="F:ABC-type transporter activity"/>
    <property type="evidence" value="ECO:0007669"/>
    <property type="project" value="InterPro"/>
</dbReference>
<evidence type="ECO:0000256" key="3">
    <source>
        <dbReference type="ARBA" id="ARBA00022448"/>
    </source>
</evidence>
<keyword evidence="6 9" id="KW-1133">Transmembrane helix</keyword>
<gene>
    <name evidence="11" type="ORF">E4633_18640</name>
</gene>
<evidence type="ECO:0000313" key="12">
    <source>
        <dbReference type="Proteomes" id="UP000306416"/>
    </source>
</evidence>
<feature type="transmembrane region" description="Helical" evidence="9">
    <location>
        <begin position="152"/>
        <end position="175"/>
    </location>
</feature>
<feature type="transmembrane region" description="Helical" evidence="9">
    <location>
        <begin position="182"/>
        <end position="198"/>
    </location>
</feature>
<evidence type="ECO:0000256" key="2">
    <source>
        <dbReference type="ARBA" id="ARBA00007783"/>
    </source>
</evidence>
<dbReference type="EMBL" id="SRSC01000005">
    <property type="protein sequence ID" value="TGU70218.1"/>
    <property type="molecule type" value="Genomic_DNA"/>
</dbReference>
<keyword evidence="4 9" id="KW-1003">Cell membrane</keyword>
<feature type="transmembrane region" description="Helical" evidence="9">
    <location>
        <begin position="242"/>
        <end position="259"/>
    </location>
</feature>
<dbReference type="Proteomes" id="UP000306416">
    <property type="component" value="Unassembled WGS sequence"/>
</dbReference>
<protein>
    <recommendedName>
        <fullName evidence="9">Transport permease protein</fullName>
    </recommendedName>
</protein>
<proteinExistence type="inferred from homology"/>
<dbReference type="AlphaFoldDB" id="A0A4S1CAA2"/>
<feature type="transmembrane region" description="Helical" evidence="9">
    <location>
        <begin position="119"/>
        <end position="140"/>
    </location>
</feature>
<dbReference type="InterPro" id="IPR047817">
    <property type="entry name" value="ABC2_TM_bact-type"/>
</dbReference>
<evidence type="ECO:0000256" key="4">
    <source>
        <dbReference type="ARBA" id="ARBA00022475"/>
    </source>
</evidence>
<evidence type="ECO:0000256" key="6">
    <source>
        <dbReference type="ARBA" id="ARBA00022989"/>
    </source>
</evidence>
<dbReference type="PANTHER" id="PTHR30413:SF10">
    <property type="entry name" value="CAPSULE POLYSACCHARIDE EXPORT INNER-MEMBRANE PROTEIN CTRC"/>
    <property type="match status" value="1"/>
</dbReference>
<organism evidence="11 12">
    <name type="scientific">Geomonas terrae</name>
    <dbReference type="NCBI Taxonomy" id="2562681"/>
    <lineage>
        <taxon>Bacteria</taxon>
        <taxon>Pseudomonadati</taxon>
        <taxon>Thermodesulfobacteriota</taxon>
        <taxon>Desulfuromonadia</taxon>
        <taxon>Geobacterales</taxon>
        <taxon>Geobacteraceae</taxon>
        <taxon>Geomonas</taxon>
    </lineage>
</organism>
<keyword evidence="7" id="KW-0625">Polysaccharide transport</keyword>
<evidence type="ECO:0000313" key="11">
    <source>
        <dbReference type="EMBL" id="TGU70218.1"/>
    </source>
</evidence>
<keyword evidence="3 9" id="KW-0813">Transport</keyword>
<keyword evidence="5 9" id="KW-0812">Transmembrane</keyword>
<evidence type="ECO:0000259" key="10">
    <source>
        <dbReference type="PROSITE" id="PS51012"/>
    </source>
</evidence>
<dbReference type="Pfam" id="PF01061">
    <property type="entry name" value="ABC2_membrane"/>
    <property type="match status" value="1"/>
</dbReference>
<dbReference type="GO" id="GO:0015920">
    <property type="term" value="P:lipopolysaccharide transport"/>
    <property type="evidence" value="ECO:0007669"/>
    <property type="project" value="TreeGrafter"/>
</dbReference>
<dbReference type="InterPro" id="IPR013525">
    <property type="entry name" value="ABC2_TM"/>
</dbReference>
<comment type="subcellular location">
    <subcellularLocation>
        <location evidence="1 9">Cell membrane</location>
        <topology evidence="1 9">Multi-pass membrane protein</topology>
    </subcellularLocation>
</comment>
<evidence type="ECO:0000256" key="9">
    <source>
        <dbReference type="RuleBase" id="RU361157"/>
    </source>
</evidence>
<feature type="transmembrane region" description="Helical" evidence="9">
    <location>
        <begin position="33"/>
        <end position="58"/>
    </location>
</feature>
<sequence length="270" mass="31752">MQFFRQFLSFLTEILSKRQIIIELTKADFKKKYLGSLLGMFWAFVHPTVYIAIVWFVFQVGFKTQPMDNFPFVLWMLAGIIPWFFFSECLASASNSILDNAFLVKKMVFSIGMLPLIKILSSLLIHIFFIIVIFAMFAIYGYLPSLYNLQVFYYLFCTITLLIGLSWLTSSLTLFLRDTGQVVTMVLQFAFWMTPIFWSPKGLSPGTLNIIKLNPVYYIVEGYRESFIYKQWFWESHYMLTIYFWCLTTLILFAGAMVFKRLRPHFADVL</sequence>
<comment type="similarity">
    <text evidence="2 9">Belongs to the ABC-2 integral membrane protein family.</text>
</comment>
<evidence type="ECO:0000256" key="8">
    <source>
        <dbReference type="ARBA" id="ARBA00023136"/>
    </source>
</evidence>
<dbReference type="GO" id="GO:0005886">
    <property type="term" value="C:plasma membrane"/>
    <property type="evidence" value="ECO:0007669"/>
    <property type="project" value="UniProtKB-SubCell"/>
</dbReference>
<evidence type="ECO:0000256" key="5">
    <source>
        <dbReference type="ARBA" id="ARBA00022692"/>
    </source>
</evidence>
<feature type="transmembrane region" description="Helical" evidence="9">
    <location>
        <begin position="70"/>
        <end position="98"/>
    </location>
</feature>
<keyword evidence="8 9" id="KW-0472">Membrane</keyword>
<keyword evidence="7" id="KW-0762">Sugar transport</keyword>
<dbReference type="PROSITE" id="PS51012">
    <property type="entry name" value="ABC_TM2"/>
    <property type="match status" value="1"/>
</dbReference>
<evidence type="ECO:0000256" key="7">
    <source>
        <dbReference type="ARBA" id="ARBA00023047"/>
    </source>
</evidence>
<reference evidence="11 12" key="1">
    <citation type="submission" date="2019-04" db="EMBL/GenBank/DDBJ databases">
        <title>Geobacter oryzae sp. nov., ferric-reducing bacteria isolated from paddy soil.</title>
        <authorList>
            <person name="Xu Z."/>
            <person name="Masuda Y."/>
            <person name="Itoh H."/>
            <person name="Senoo K."/>
        </authorList>
    </citation>
    <scope>NUCLEOTIDE SEQUENCE [LARGE SCALE GENOMIC DNA]</scope>
    <source>
        <strain evidence="11 12">Red111</strain>
    </source>
</reference>
<dbReference type="GO" id="GO:0015774">
    <property type="term" value="P:polysaccharide transport"/>
    <property type="evidence" value="ECO:0007669"/>
    <property type="project" value="UniProtKB-KW"/>
</dbReference>
<keyword evidence="12" id="KW-1185">Reference proteome</keyword>
<accession>A0A4S1CAA2</accession>
<dbReference type="PANTHER" id="PTHR30413">
    <property type="entry name" value="INNER MEMBRANE TRANSPORT PERMEASE"/>
    <property type="match status" value="1"/>
</dbReference>
<evidence type="ECO:0000256" key="1">
    <source>
        <dbReference type="ARBA" id="ARBA00004651"/>
    </source>
</evidence>
<dbReference type="RefSeq" id="WP_135872563.1">
    <property type="nucleotide sequence ID" value="NZ_SRSC01000005.1"/>
</dbReference>